<reference evidence="3 4" key="1">
    <citation type="submission" date="2019-08" db="EMBL/GenBank/DDBJ databases">
        <authorList>
            <person name="Peeters C."/>
        </authorList>
    </citation>
    <scope>NUCLEOTIDE SEQUENCE [LARGE SCALE GENOMIC DNA]</scope>
    <source>
        <strain evidence="3 4">LMG 31113</strain>
    </source>
</reference>
<feature type="signal peptide" evidence="2">
    <location>
        <begin position="1"/>
        <end position="34"/>
    </location>
</feature>
<gene>
    <name evidence="3" type="ORF">PFI31113_00577</name>
</gene>
<proteinExistence type="predicted"/>
<dbReference type="AlphaFoldDB" id="A0A5E4S4B7"/>
<keyword evidence="2" id="KW-0732">Signal</keyword>
<sequence length="106" mass="11785">MKSSLTRKQGVSPIGAIGLALMMLGVCAPSVSQAQPGNRDHDRDTQQEVRHAPQRAPHDYRHDYHHDDRHYSSGYRDGGYAYGPPPVVYAPETSPGISLFLPLEFR</sequence>
<feature type="chain" id="PRO_5023041837" evidence="2">
    <location>
        <begin position="35"/>
        <end position="106"/>
    </location>
</feature>
<dbReference type="OrthoDB" id="8943360at2"/>
<feature type="compositionally biased region" description="Basic and acidic residues" evidence="1">
    <location>
        <begin position="38"/>
        <end position="71"/>
    </location>
</feature>
<dbReference type="RefSeq" id="WP_150598610.1">
    <property type="nucleotide sequence ID" value="NZ_CABPRW010000001.1"/>
</dbReference>
<protein>
    <submittedName>
        <fullName evidence="3">Uncharacterized protein</fullName>
    </submittedName>
</protein>
<feature type="region of interest" description="Disordered" evidence="1">
    <location>
        <begin position="31"/>
        <end position="78"/>
    </location>
</feature>
<evidence type="ECO:0000256" key="2">
    <source>
        <dbReference type="SAM" id="SignalP"/>
    </source>
</evidence>
<evidence type="ECO:0000256" key="1">
    <source>
        <dbReference type="SAM" id="MobiDB-lite"/>
    </source>
</evidence>
<name>A0A5E4S4B7_9BURK</name>
<evidence type="ECO:0000313" key="4">
    <source>
        <dbReference type="Proteomes" id="UP000382577"/>
    </source>
</evidence>
<accession>A0A5E4S4B7</accession>
<dbReference type="EMBL" id="CABPRW010000001">
    <property type="protein sequence ID" value="VVD70477.1"/>
    <property type="molecule type" value="Genomic_DNA"/>
</dbReference>
<evidence type="ECO:0000313" key="3">
    <source>
        <dbReference type="EMBL" id="VVD70477.1"/>
    </source>
</evidence>
<organism evidence="3 4">
    <name type="scientific">Pandoraea fibrosis</name>
    <dbReference type="NCBI Taxonomy" id="1891094"/>
    <lineage>
        <taxon>Bacteria</taxon>
        <taxon>Pseudomonadati</taxon>
        <taxon>Pseudomonadota</taxon>
        <taxon>Betaproteobacteria</taxon>
        <taxon>Burkholderiales</taxon>
        <taxon>Burkholderiaceae</taxon>
        <taxon>Pandoraea</taxon>
    </lineage>
</organism>
<dbReference type="Proteomes" id="UP000382577">
    <property type="component" value="Unassembled WGS sequence"/>
</dbReference>